<feature type="transmembrane region" description="Helical" evidence="6">
    <location>
        <begin position="207"/>
        <end position="227"/>
    </location>
</feature>
<dbReference type="GO" id="GO:0022857">
    <property type="term" value="F:transmembrane transporter activity"/>
    <property type="evidence" value="ECO:0007669"/>
    <property type="project" value="InterPro"/>
</dbReference>
<dbReference type="Gene3D" id="1.20.1250.20">
    <property type="entry name" value="MFS general substrate transporter like domains"/>
    <property type="match status" value="1"/>
</dbReference>
<accession>A0A8H7K5X0</accession>
<feature type="transmembrane region" description="Helical" evidence="6">
    <location>
        <begin position="337"/>
        <end position="358"/>
    </location>
</feature>
<protein>
    <recommendedName>
        <fullName evidence="7">Major facilitator superfamily (MFS) profile domain-containing protein</fullName>
    </recommendedName>
</protein>
<gene>
    <name evidence="8" type="ORF">IM811_005207</name>
</gene>
<feature type="compositionally biased region" description="Low complexity" evidence="5">
    <location>
        <begin position="441"/>
        <end position="472"/>
    </location>
</feature>
<dbReference type="CDD" id="cd17502">
    <property type="entry name" value="MFS_Azr1_MDR_like"/>
    <property type="match status" value="1"/>
</dbReference>
<evidence type="ECO:0000256" key="5">
    <source>
        <dbReference type="SAM" id="MobiDB-lite"/>
    </source>
</evidence>
<evidence type="ECO:0000313" key="8">
    <source>
        <dbReference type="EMBL" id="KAF9744426.1"/>
    </source>
</evidence>
<dbReference type="InterPro" id="IPR036259">
    <property type="entry name" value="MFS_trans_sf"/>
</dbReference>
<dbReference type="PANTHER" id="PTHR23501:SF153">
    <property type="entry name" value="AFLATOXIN EFFLUX PUMP, PUTATIVE-RELATED"/>
    <property type="match status" value="1"/>
</dbReference>
<evidence type="ECO:0000313" key="9">
    <source>
        <dbReference type="Proteomes" id="UP000616885"/>
    </source>
</evidence>
<dbReference type="Gene3D" id="1.20.1720.10">
    <property type="entry name" value="Multidrug resistance protein D"/>
    <property type="match status" value="1"/>
</dbReference>
<evidence type="ECO:0000256" key="4">
    <source>
        <dbReference type="ARBA" id="ARBA00023136"/>
    </source>
</evidence>
<comment type="caution">
    <text evidence="8">The sequence shown here is derived from an EMBL/GenBank/DDBJ whole genome shotgun (WGS) entry which is preliminary data.</text>
</comment>
<sequence length="505" mass="53887">MLFRKEKKAEPPAATTAQNEVIDDEAANDMMPTLTATSTVPQHEYPKGIQLVLLLASVFLTMFLVALDRLIIATAIPEITNEFNSLPDVGWYGSAYLLTTCSFQLLFGKLYTFFAVKGVWLISIFIFEVGSAICGAAPNSTAFIIGRAIQGIGGAGIFSGAIVVIVYAVPLEKRPMFQGLFGAIFGLASIIGPLVGGAFTSNVTWRWCFYINLPIGGVAFAFSAFLLRVPDRDTTKQPLSKKLAQLDGVGTAVLIPGVVCLLLALQWGGLEHPWSDGRIIALLVLAGVLLIGFVAVQRSILSGFWATICIGSQMMIFVYYLPIWFQAIQGVSAVDSGIRILPSTLSMVVATIFSGALITRIGYYTPFMIFGTCLMSIGAGLLTTLQVDTGSGKWIGYQVLWGLGMGMTFQAPNLAAQTVLKLRDVPIGTTLMFFSQLMGAPSSSRSARTSSTTSSSSASPRSPASGPASSPRAAPPRCAPSFRPSCSPPCWTRTTSRCARCSRSA</sequence>
<feature type="transmembrane region" description="Helical" evidence="6">
    <location>
        <begin position="363"/>
        <end position="382"/>
    </location>
</feature>
<name>A0A8H7K5X0_BIOOC</name>
<feature type="transmembrane region" description="Helical" evidence="6">
    <location>
        <begin position="51"/>
        <end position="77"/>
    </location>
</feature>
<dbReference type="Pfam" id="PF07690">
    <property type="entry name" value="MFS_1"/>
    <property type="match status" value="1"/>
</dbReference>
<feature type="transmembrane region" description="Helical" evidence="6">
    <location>
        <begin position="303"/>
        <end position="325"/>
    </location>
</feature>
<dbReference type="EMBL" id="JADCTT010000014">
    <property type="protein sequence ID" value="KAF9744426.1"/>
    <property type="molecule type" value="Genomic_DNA"/>
</dbReference>
<dbReference type="PROSITE" id="PS50850">
    <property type="entry name" value="MFS"/>
    <property type="match status" value="1"/>
</dbReference>
<dbReference type="AlphaFoldDB" id="A0A8H7K5X0"/>
<dbReference type="PANTHER" id="PTHR23501">
    <property type="entry name" value="MAJOR FACILITATOR SUPERFAMILY"/>
    <property type="match status" value="1"/>
</dbReference>
<comment type="subcellular location">
    <subcellularLocation>
        <location evidence="1">Membrane</location>
        <topology evidence="1">Multi-pass membrane protein</topology>
    </subcellularLocation>
</comment>
<feature type="transmembrane region" description="Helical" evidence="6">
    <location>
        <begin position="279"/>
        <end position="296"/>
    </location>
</feature>
<reference evidence="8" key="1">
    <citation type="submission" date="2020-10" db="EMBL/GenBank/DDBJ databases">
        <title>High-Quality Genome Resource of Clonostachys rosea strain S41 by Oxford Nanopore Long-Read Sequencing.</title>
        <authorList>
            <person name="Wang H."/>
        </authorList>
    </citation>
    <scope>NUCLEOTIDE SEQUENCE</scope>
    <source>
        <strain evidence="8">S41</strain>
    </source>
</reference>
<dbReference type="SUPFAM" id="SSF103473">
    <property type="entry name" value="MFS general substrate transporter"/>
    <property type="match status" value="1"/>
</dbReference>
<feature type="domain" description="Major facilitator superfamily (MFS) profile" evidence="7">
    <location>
        <begin position="54"/>
        <end position="505"/>
    </location>
</feature>
<proteinExistence type="predicted"/>
<feature type="transmembrane region" description="Helical" evidence="6">
    <location>
        <begin position="119"/>
        <end position="138"/>
    </location>
</feature>
<evidence type="ECO:0000256" key="3">
    <source>
        <dbReference type="ARBA" id="ARBA00022989"/>
    </source>
</evidence>
<keyword evidence="3 6" id="KW-1133">Transmembrane helix</keyword>
<keyword evidence="4 6" id="KW-0472">Membrane</keyword>
<evidence type="ECO:0000256" key="1">
    <source>
        <dbReference type="ARBA" id="ARBA00004141"/>
    </source>
</evidence>
<dbReference type="PRINTS" id="PR01036">
    <property type="entry name" value="TCRTETB"/>
</dbReference>
<feature type="compositionally biased region" description="Low complexity" evidence="5">
    <location>
        <begin position="479"/>
        <end position="494"/>
    </location>
</feature>
<feature type="transmembrane region" description="Helical" evidence="6">
    <location>
        <begin position="180"/>
        <end position="201"/>
    </location>
</feature>
<dbReference type="GO" id="GO:0005886">
    <property type="term" value="C:plasma membrane"/>
    <property type="evidence" value="ECO:0007669"/>
    <property type="project" value="TreeGrafter"/>
</dbReference>
<feature type="transmembrane region" description="Helical" evidence="6">
    <location>
        <begin position="248"/>
        <end position="267"/>
    </location>
</feature>
<evidence type="ECO:0000256" key="2">
    <source>
        <dbReference type="ARBA" id="ARBA00022692"/>
    </source>
</evidence>
<dbReference type="InterPro" id="IPR011701">
    <property type="entry name" value="MFS"/>
</dbReference>
<feature type="transmembrane region" description="Helical" evidence="6">
    <location>
        <begin position="394"/>
        <end position="415"/>
    </location>
</feature>
<feature type="transmembrane region" description="Helical" evidence="6">
    <location>
        <begin position="89"/>
        <end position="107"/>
    </location>
</feature>
<feature type="transmembrane region" description="Helical" evidence="6">
    <location>
        <begin position="144"/>
        <end position="168"/>
    </location>
</feature>
<evidence type="ECO:0000256" key="6">
    <source>
        <dbReference type="SAM" id="Phobius"/>
    </source>
</evidence>
<feature type="region of interest" description="Disordered" evidence="5">
    <location>
        <begin position="1"/>
        <end position="21"/>
    </location>
</feature>
<dbReference type="InterPro" id="IPR020846">
    <property type="entry name" value="MFS_dom"/>
</dbReference>
<dbReference type="FunFam" id="1.20.1720.10:FF:000012">
    <property type="entry name" value="MFS toxin efflux pump (AflT)"/>
    <property type="match status" value="1"/>
</dbReference>
<organism evidence="8 9">
    <name type="scientific">Bionectria ochroleuca</name>
    <name type="common">Gliocladium roseum</name>
    <dbReference type="NCBI Taxonomy" id="29856"/>
    <lineage>
        <taxon>Eukaryota</taxon>
        <taxon>Fungi</taxon>
        <taxon>Dikarya</taxon>
        <taxon>Ascomycota</taxon>
        <taxon>Pezizomycotina</taxon>
        <taxon>Sordariomycetes</taxon>
        <taxon>Hypocreomycetidae</taxon>
        <taxon>Hypocreales</taxon>
        <taxon>Bionectriaceae</taxon>
        <taxon>Clonostachys</taxon>
    </lineage>
</organism>
<dbReference type="Proteomes" id="UP000616885">
    <property type="component" value="Unassembled WGS sequence"/>
</dbReference>
<feature type="region of interest" description="Disordered" evidence="5">
    <location>
        <begin position="441"/>
        <end position="494"/>
    </location>
</feature>
<keyword evidence="2 6" id="KW-0812">Transmembrane</keyword>
<evidence type="ECO:0000259" key="7">
    <source>
        <dbReference type="PROSITE" id="PS50850"/>
    </source>
</evidence>